<dbReference type="PROSITE" id="PS51257">
    <property type="entry name" value="PROKAR_LIPOPROTEIN"/>
    <property type="match status" value="1"/>
</dbReference>
<evidence type="ECO:0000256" key="1">
    <source>
        <dbReference type="SAM" id="SignalP"/>
    </source>
</evidence>
<name>A0A9X2E485_9NOCA</name>
<dbReference type="Pfam" id="PF02470">
    <property type="entry name" value="MlaD"/>
    <property type="match status" value="1"/>
</dbReference>
<organism evidence="3 4">
    <name type="scientific">Nocardia pulmonis</name>
    <dbReference type="NCBI Taxonomy" id="2951408"/>
    <lineage>
        <taxon>Bacteria</taxon>
        <taxon>Bacillati</taxon>
        <taxon>Actinomycetota</taxon>
        <taxon>Actinomycetes</taxon>
        <taxon>Mycobacteriales</taxon>
        <taxon>Nocardiaceae</taxon>
        <taxon>Nocardia</taxon>
    </lineage>
</organism>
<protein>
    <submittedName>
        <fullName evidence="3">MlaD family protein</fullName>
    </submittedName>
</protein>
<dbReference type="PANTHER" id="PTHR33371:SF4">
    <property type="entry name" value="INTERMEMBRANE PHOSPHOLIPID TRANSPORT SYSTEM BINDING PROTEIN MLAD"/>
    <property type="match status" value="1"/>
</dbReference>
<dbReference type="PANTHER" id="PTHR33371">
    <property type="entry name" value="INTERMEMBRANE PHOSPHOLIPID TRANSPORT SYSTEM BINDING PROTEIN MLAD-RELATED"/>
    <property type="match status" value="1"/>
</dbReference>
<comment type="caution">
    <text evidence="3">The sequence shown here is derived from an EMBL/GenBank/DDBJ whole genome shotgun (WGS) entry which is preliminary data.</text>
</comment>
<feature type="domain" description="Mce/MlaD" evidence="2">
    <location>
        <begin position="46"/>
        <end position="121"/>
    </location>
</feature>
<evidence type="ECO:0000259" key="2">
    <source>
        <dbReference type="Pfam" id="PF02470"/>
    </source>
</evidence>
<proteinExistence type="predicted"/>
<feature type="chain" id="PRO_5040824914" evidence="1">
    <location>
        <begin position="28"/>
        <end position="341"/>
    </location>
</feature>
<dbReference type="AlphaFoldDB" id="A0A9X2E485"/>
<sequence>MSPRTVVLLRRAVASLAISATVFTAAACTFDPADVPLPGFPAAGAGYRLHAEFTSALNLPQRAPVKSQGQAIGSVAGVRLAGEIAVVDLDIDTGITVAAGTRAELRQDTLLGDLYLALDPPAKPAGALAPGATIPIADTTASNIEDLLNGLASMVNGGTAGILGRAARQVGAALPDDPQRIRDIAARQARIVHELDANRASFDRMLTDAEATARALTADRETITRTLTEWPARQDGINALVPTFARYFDSIPQFAVPVAQMATDARAREITAIIDMLAPLLRTTVTLDLTLPKLIGPLDALITTKLVPLAAGQGGIDARIAAPPVSPDVLSVLRATGMVTK</sequence>
<reference evidence="3" key="1">
    <citation type="submission" date="2022-06" db="EMBL/GenBank/DDBJ databases">
        <title>Novel species in genus nocardia.</title>
        <authorList>
            <person name="Li F."/>
        </authorList>
    </citation>
    <scope>NUCLEOTIDE SEQUENCE</scope>
    <source>
        <strain evidence="3">CDC141</strain>
    </source>
</reference>
<dbReference type="Proteomes" id="UP001139157">
    <property type="component" value="Unassembled WGS sequence"/>
</dbReference>
<dbReference type="EMBL" id="JAMRXG010000004">
    <property type="protein sequence ID" value="MCM6774012.1"/>
    <property type="molecule type" value="Genomic_DNA"/>
</dbReference>
<accession>A0A9X2E485</accession>
<keyword evidence="1" id="KW-0732">Signal</keyword>
<evidence type="ECO:0000313" key="4">
    <source>
        <dbReference type="Proteomes" id="UP001139157"/>
    </source>
</evidence>
<keyword evidence="4" id="KW-1185">Reference proteome</keyword>
<dbReference type="InterPro" id="IPR003399">
    <property type="entry name" value="Mce/MlaD"/>
</dbReference>
<feature type="signal peptide" evidence="1">
    <location>
        <begin position="1"/>
        <end position="27"/>
    </location>
</feature>
<gene>
    <name evidence="3" type="ORF">NDR86_11060</name>
</gene>
<dbReference type="InterPro" id="IPR052336">
    <property type="entry name" value="MlaD_Phospholipid_Transporter"/>
</dbReference>
<dbReference type="RefSeq" id="WP_251911214.1">
    <property type="nucleotide sequence ID" value="NZ_JAMRXG010000004.1"/>
</dbReference>
<evidence type="ECO:0000313" key="3">
    <source>
        <dbReference type="EMBL" id="MCM6774012.1"/>
    </source>
</evidence>